<evidence type="ECO:0000313" key="4">
    <source>
        <dbReference type="Proteomes" id="UP001595925"/>
    </source>
</evidence>
<dbReference type="InterPro" id="IPR001322">
    <property type="entry name" value="Lamin_tail_dom"/>
</dbReference>
<dbReference type="Proteomes" id="UP001595925">
    <property type="component" value="Unassembled WGS sequence"/>
</dbReference>
<feature type="region of interest" description="Disordered" evidence="1">
    <location>
        <begin position="15"/>
        <end position="103"/>
    </location>
</feature>
<dbReference type="PROSITE" id="PS51257">
    <property type="entry name" value="PROKAR_LIPOPROTEIN"/>
    <property type="match status" value="1"/>
</dbReference>
<name>A0ABD5QCU9_9EURY</name>
<accession>A0ABD5QCU9</accession>
<dbReference type="PROSITE" id="PS51841">
    <property type="entry name" value="LTD"/>
    <property type="match status" value="1"/>
</dbReference>
<comment type="caution">
    <text evidence="3">The sequence shown here is derived from an EMBL/GenBank/DDBJ whole genome shotgun (WGS) entry which is preliminary data.</text>
</comment>
<dbReference type="Pfam" id="PF00932">
    <property type="entry name" value="LTD"/>
    <property type="match status" value="1"/>
</dbReference>
<dbReference type="RefSeq" id="WP_224828879.1">
    <property type="nucleotide sequence ID" value="NZ_JAIVEF010000011.1"/>
</dbReference>
<feature type="domain" description="LTD" evidence="2">
    <location>
        <begin position="90"/>
        <end position="221"/>
    </location>
</feature>
<feature type="compositionally biased region" description="Polar residues" evidence="1">
    <location>
        <begin position="57"/>
        <end position="73"/>
    </location>
</feature>
<evidence type="ECO:0000256" key="1">
    <source>
        <dbReference type="SAM" id="MobiDB-lite"/>
    </source>
</evidence>
<dbReference type="SUPFAM" id="SSF74853">
    <property type="entry name" value="Lamin A/C globular tail domain"/>
    <property type="match status" value="1"/>
</dbReference>
<sequence>MKRRTLLVAGVGVLGGCLETGMDGSPGSTGTSDDDEANGTDRDDESNGMSDDDESNGTEQDGGSNGTSGTDEANGTDEDEGSNGSDKDDGSNGTGRNEDCEGDLIISEIYPDEVERDYISHEYVRLVNDGECAIEVGGFTIDYGNGNEYELSDLEVEPGARIVLRSYGRPDSVLESSPPIYLRSAGFGNSTDTSVMDGSGVVTLRNDDGDVIDEKRYDQDACRTEGALEIKYTCPEEVERKYISYEYLRIENTGECAIDVTDFTVEYVNEEATRQYTIPKLELEEGEILELRSRAGEDTWLDTDPRVYIHHAGFGDGDETSVMDGTGLVVLRDRNGDAIDDYEHDDTDDEACLR</sequence>
<dbReference type="InterPro" id="IPR036415">
    <property type="entry name" value="Lamin_tail_dom_sf"/>
</dbReference>
<keyword evidence="4" id="KW-1185">Reference proteome</keyword>
<proteinExistence type="predicted"/>
<dbReference type="AlphaFoldDB" id="A0ABD5QCU9"/>
<feature type="compositionally biased region" description="Acidic residues" evidence="1">
    <location>
        <begin position="32"/>
        <end position="56"/>
    </location>
</feature>
<evidence type="ECO:0000313" key="3">
    <source>
        <dbReference type="EMBL" id="MFC4987530.1"/>
    </source>
</evidence>
<evidence type="ECO:0000259" key="2">
    <source>
        <dbReference type="PROSITE" id="PS51841"/>
    </source>
</evidence>
<reference evidence="3 4" key="1">
    <citation type="journal article" date="2019" name="Int. J. Syst. Evol. Microbiol.">
        <title>The Global Catalogue of Microorganisms (GCM) 10K type strain sequencing project: providing services to taxonomists for standard genome sequencing and annotation.</title>
        <authorList>
            <consortium name="The Broad Institute Genomics Platform"/>
            <consortium name="The Broad Institute Genome Sequencing Center for Infectious Disease"/>
            <person name="Wu L."/>
            <person name="Ma J."/>
        </authorList>
    </citation>
    <scope>NUCLEOTIDE SEQUENCE [LARGE SCALE GENOMIC DNA]</scope>
    <source>
        <strain evidence="3 4">CGMCC 1.15824</strain>
    </source>
</reference>
<dbReference type="EMBL" id="JBHSJG010000026">
    <property type="protein sequence ID" value="MFC4987530.1"/>
    <property type="molecule type" value="Genomic_DNA"/>
</dbReference>
<protein>
    <submittedName>
        <fullName evidence="3">Lamin tail domain-containing protein</fullName>
    </submittedName>
</protein>
<organism evidence="3 4">
    <name type="scientific">Saliphagus infecundisoli</name>
    <dbReference type="NCBI Taxonomy" id="1849069"/>
    <lineage>
        <taxon>Archaea</taxon>
        <taxon>Methanobacteriati</taxon>
        <taxon>Methanobacteriota</taxon>
        <taxon>Stenosarchaea group</taxon>
        <taxon>Halobacteria</taxon>
        <taxon>Halobacteriales</taxon>
        <taxon>Natrialbaceae</taxon>
        <taxon>Saliphagus</taxon>
    </lineage>
</organism>
<gene>
    <name evidence="3" type="ORF">ACFPFO_07095</name>
</gene>